<dbReference type="Proteomes" id="UP000009168">
    <property type="component" value="Unassembled WGS sequence"/>
</dbReference>
<dbReference type="InParanoid" id="W7WZ97"/>
<dbReference type="EMBL" id="GG662209">
    <property type="protein sequence ID" value="EWS70932.1"/>
    <property type="molecule type" value="Genomic_DNA"/>
</dbReference>
<name>W7WZ97_TETTS</name>
<protein>
    <submittedName>
        <fullName evidence="1">Uncharacterized protein</fullName>
    </submittedName>
</protein>
<proteinExistence type="predicted"/>
<dbReference type="AlphaFoldDB" id="W7WZ97"/>
<reference evidence="2" key="1">
    <citation type="journal article" date="2006" name="PLoS Biol.">
        <title>Macronuclear genome sequence of the ciliate Tetrahymena thermophila, a model eukaryote.</title>
        <authorList>
            <person name="Eisen J.A."/>
            <person name="Coyne R.S."/>
            <person name="Wu M."/>
            <person name="Wu D."/>
            <person name="Thiagarajan M."/>
            <person name="Wortman J.R."/>
            <person name="Badger J.H."/>
            <person name="Ren Q."/>
            <person name="Amedeo P."/>
            <person name="Jones K.M."/>
            <person name="Tallon L.J."/>
            <person name="Delcher A.L."/>
            <person name="Salzberg S.L."/>
            <person name="Silva J.C."/>
            <person name="Haas B.J."/>
            <person name="Majoros W.H."/>
            <person name="Farzad M."/>
            <person name="Carlton J.M."/>
            <person name="Smith R.K. Jr."/>
            <person name="Garg J."/>
            <person name="Pearlman R.E."/>
            <person name="Karrer K.M."/>
            <person name="Sun L."/>
            <person name="Manning G."/>
            <person name="Elde N.C."/>
            <person name="Turkewitz A.P."/>
            <person name="Asai D.J."/>
            <person name="Wilkes D.E."/>
            <person name="Wang Y."/>
            <person name="Cai H."/>
            <person name="Collins K."/>
            <person name="Stewart B.A."/>
            <person name="Lee S.R."/>
            <person name="Wilamowska K."/>
            <person name="Weinberg Z."/>
            <person name="Ruzzo W.L."/>
            <person name="Wloga D."/>
            <person name="Gaertig J."/>
            <person name="Frankel J."/>
            <person name="Tsao C.-C."/>
            <person name="Gorovsky M.A."/>
            <person name="Keeling P.J."/>
            <person name="Waller R.F."/>
            <person name="Patron N.J."/>
            <person name="Cherry J.M."/>
            <person name="Stover N.A."/>
            <person name="Krieger C.J."/>
            <person name="del Toro C."/>
            <person name="Ryder H.F."/>
            <person name="Williamson S.C."/>
            <person name="Barbeau R.A."/>
            <person name="Hamilton E.P."/>
            <person name="Orias E."/>
        </authorList>
    </citation>
    <scope>NUCLEOTIDE SEQUENCE [LARGE SCALE GENOMIC DNA]</scope>
    <source>
        <strain evidence="2">SB210</strain>
    </source>
</reference>
<accession>W7WZ97</accession>
<organism evidence="1 2">
    <name type="scientific">Tetrahymena thermophila (strain SB210)</name>
    <dbReference type="NCBI Taxonomy" id="312017"/>
    <lineage>
        <taxon>Eukaryota</taxon>
        <taxon>Sar</taxon>
        <taxon>Alveolata</taxon>
        <taxon>Ciliophora</taxon>
        <taxon>Intramacronucleata</taxon>
        <taxon>Oligohymenophorea</taxon>
        <taxon>Hymenostomatida</taxon>
        <taxon>Tetrahymenina</taxon>
        <taxon>Tetrahymenidae</taxon>
        <taxon>Tetrahymena</taxon>
    </lineage>
</organism>
<dbReference type="RefSeq" id="XP_012656547.1">
    <property type="nucleotide sequence ID" value="XM_012801093.1"/>
</dbReference>
<evidence type="ECO:0000313" key="2">
    <source>
        <dbReference type="Proteomes" id="UP000009168"/>
    </source>
</evidence>
<keyword evidence="2" id="KW-1185">Reference proteome</keyword>
<evidence type="ECO:0000313" key="1">
    <source>
        <dbReference type="EMBL" id="EWS70932.1"/>
    </source>
</evidence>
<dbReference type="GeneID" id="24439409"/>
<gene>
    <name evidence="1" type="ORF">TTHERM_000526959</name>
</gene>
<sequence>MKIFNTTIQQYSLHNIQFLNKILQMTISKSLQLIFFIINIHLLQKYQNHSQQKKQLIQQQCSSLLQYINSIFQKQANDKEIECEHFQGLEIMNSRSQKININKHQKIQIKTQIKKLNKQNQINKQIKIINKIKQINKYNNKNKVHKQKNKQQVQNKIKQQQQIKYQIQECIFFTLFMKINKHTCLTVSYDQFLQLNILKNFNFNFFLRIYFYLKISDILLQCGSTHL</sequence>
<dbReference type="KEGG" id="tet:TTHERM_000526959"/>